<dbReference type="AlphaFoldDB" id="Q5YSE5"/>
<sequence length="176" mass="19478">MHAVARQAPGARQTDMKGIRVDEPEHTRWWRYIESIIAARNLNFRQFALQVDISPATARVWREDGATPGIDVIRRVSAVFERPMSEVLVNAGYVSWEELSLSPAQISPAQLEELPNETLLAEVKRRMAAHTPAAAENAAHSTPRRGGTALAVKEDGKKTAADAKTTRTRRRASGRS</sequence>
<evidence type="ECO:0000313" key="2">
    <source>
        <dbReference type="EMBL" id="BAD58896.1"/>
    </source>
</evidence>
<keyword evidence="2" id="KW-0238">DNA-binding</keyword>
<protein>
    <submittedName>
        <fullName evidence="2">Putative DNA-binding protein</fullName>
    </submittedName>
</protein>
<reference evidence="2 3" key="1">
    <citation type="journal article" date="2004" name="Proc. Natl. Acad. Sci. U.S.A.">
        <title>The complete genomic sequence of Nocardia farcinica IFM 10152.</title>
        <authorList>
            <person name="Ishikawa J."/>
            <person name="Yamashita A."/>
            <person name="Mikami Y."/>
            <person name="Hoshino Y."/>
            <person name="Kurita H."/>
            <person name="Hotta K."/>
            <person name="Shiba T."/>
            <person name="Hattori M."/>
        </authorList>
    </citation>
    <scope>NUCLEOTIDE SEQUENCE [LARGE SCALE GENOMIC DNA]</scope>
    <source>
        <strain evidence="2 3">IFM 10152</strain>
    </source>
</reference>
<proteinExistence type="predicted"/>
<evidence type="ECO:0000256" key="1">
    <source>
        <dbReference type="SAM" id="MobiDB-lite"/>
    </source>
</evidence>
<dbReference type="STRING" id="247156.NFA_40480"/>
<dbReference type="GO" id="GO:0003677">
    <property type="term" value="F:DNA binding"/>
    <property type="evidence" value="ECO:0007669"/>
    <property type="project" value="UniProtKB-KW"/>
</dbReference>
<dbReference type="EMBL" id="AP006618">
    <property type="protein sequence ID" value="BAD58896.1"/>
    <property type="molecule type" value="Genomic_DNA"/>
</dbReference>
<feature type="region of interest" description="Disordered" evidence="1">
    <location>
        <begin position="128"/>
        <end position="176"/>
    </location>
</feature>
<name>Q5YSE5_NOCFA</name>
<feature type="compositionally biased region" description="Low complexity" evidence="1">
    <location>
        <begin position="129"/>
        <end position="139"/>
    </location>
</feature>
<keyword evidence="3" id="KW-1185">Reference proteome</keyword>
<dbReference type="HOGENOM" id="CLU_1523630_0_0_11"/>
<accession>Q5YSE5</accession>
<dbReference type="Proteomes" id="UP000006820">
    <property type="component" value="Chromosome"/>
</dbReference>
<evidence type="ECO:0000313" key="3">
    <source>
        <dbReference type="Proteomes" id="UP000006820"/>
    </source>
</evidence>
<organism evidence="2 3">
    <name type="scientific">Nocardia farcinica (strain IFM 10152)</name>
    <dbReference type="NCBI Taxonomy" id="247156"/>
    <lineage>
        <taxon>Bacteria</taxon>
        <taxon>Bacillati</taxon>
        <taxon>Actinomycetota</taxon>
        <taxon>Actinomycetes</taxon>
        <taxon>Mycobacteriales</taxon>
        <taxon>Nocardiaceae</taxon>
        <taxon>Nocardia</taxon>
    </lineage>
</organism>
<dbReference type="KEGG" id="nfa:NFA_40480"/>
<feature type="compositionally biased region" description="Basic and acidic residues" evidence="1">
    <location>
        <begin position="152"/>
        <end position="165"/>
    </location>
</feature>
<gene>
    <name evidence="2" type="ordered locus">NFA_40480</name>
</gene>
<feature type="compositionally biased region" description="Basic residues" evidence="1">
    <location>
        <begin position="166"/>
        <end position="176"/>
    </location>
</feature>